<feature type="domain" description="Metallo-beta-lactamase" evidence="1">
    <location>
        <begin position="4"/>
        <end position="167"/>
    </location>
</feature>
<dbReference type="InterPro" id="IPR036866">
    <property type="entry name" value="RibonucZ/Hydroxyglut_hydro"/>
</dbReference>
<dbReference type="InterPro" id="IPR001279">
    <property type="entry name" value="Metallo-B-lactamas"/>
</dbReference>
<accession>A0A8S1EIM7</accession>
<reference evidence="2 3" key="1">
    <citation type="submission" date="2020-04" db="EMBL/GenBank/DDBJ databases">
        <authorList>
            <person name="Laetsch R D."/>
            <person name="Stevens L."/>
            <person name="Kumar S."/>
            <person name="Blaxter L. M."/>
        </authorList>
    </citation>
    <scope>NUCLEOTIDE SEQUENCE [LARGE SCALE GENOMIC DNA]</scope>
</reference>
<dbReference type="AlphaFoldDB" id="A0A8S1EIM7"/>
<gene>
    <name evidence="2" type="ORF">CBOVIS_LOCUS3498</name>
</gene>
<dbReference type="OrthoDB" id="10250730at2759"/>
<dbReference type="SMART" id="SM00849">
    <property type="entry name" value="Lactamase_B"/>
    <property type="match status" value="1"/>
</dbReference>
<sequence length="293" mass="33215">MNLTSSVSMVYDGGHYIVVDSPSATDIHSKELMLKGIISRNVSPGEIQYVVTTHGHPDHFGQGNFFPNARHFFGSYEYSDTNFISTELHTNDTMQLTKNVQLWNTPGHTAQDVTVIVHNVPCCGIVAVTEDANESAGIWFQEAWNPIIGKFSRNKVLCYADYIIPGHGKLFKISREMKTNADCYTKYENEPMKHNGTKAEQLPMFNALTETPSPAEQYLLNELKENPLAKKLQKKLSNVQMPAEVAPYVQQFAKRISKVLEPQNDALAPDVLPQLRRWRDSFAKFWKQYMNAN</sequence>
<protein>
    <recommendedName>
        <fullName evidence="1">Metallo-beta-lactamase domain-containing protein</fullName>
    </recommendedName>
</protein>
<dbReference type="Proteomes" id="UP000494206">
    <property type="component" value="Unassembled WGS sequence"/>
</dbReference>
<dbReference type="PANTHER" id="PTHR23200:SF39">
    <property type="entry name" value="PROTEIN CBG14679"/>
    <property type="match status" value="1"/>
</dbReference>
<dbReference type="InterPro" id="IPR039344">
    <property type="entry name" value="MBLAC1"/>
</dbReference>
<dbReference type="CDD" id="cd07711">
    <property type="entry name" value="MBLAC1-like_MBL-fold"/>
    <property type="match status" value="1"/>
</dbReference>
<dbReference type="PANTHER" id="PTHR23200">
    <property type="entry name" value="METALLO-BETA-LACTAMASE DOMAIN-CONTAINING PROTEIN 1"/>
    <property type="match status" value="1"/>
</dbReference>
<dbReference type="Pfam" id="PF00753">
    <property type="entry name" value="Lactamase_B"/>
    <property type="match status" value="1"/>
</dbReference>
<comment type="caution">
    <text evidence="2">The sequence shown here is derived from an EMBL/GenBank/DDBJ whole genome shotgun (WGS) entry which is preliminary data.</text>
</comment>
<dbReference type="EMBL" id="CADEPM010000002">
    <property type="protein sequence ID" value="CAB3400595.1"/>
    <property type="molecule type" value="Genomic_DNA"/>
</dbReference>
<evidence type="ECO:0000313" key="2">
    <source>
        <dbReference type="EMBL" id="CAB3400595.1"/>
    </source>
</evidence>
<keyword evidence="3" id="KW-1185">Reference proteome</keyword>
<name>A0A8S1EIM7_9PELO</name>
<evidence type="ECO:0000313" key="3">
    <source>
        <dbReference type="Proteomes" id="UP000494206"/>
    </source>
</evidence>
<dbReference type="Gene3D" id="3.60.15.10">
    <property type="entry name" value="Ribonuclease Z/Hydroxyacylglutathione hydrolase-like"/>
    <property type="match status" value="1"/>
</dbReference>
<proteinExistence type="predicted"/>
<evidence type="ECO:0000259" key="1">
    <source>
        <dbReference type="SMART" id="SM00849"/>
    </source>
</evidence>
<dbReference type="SUPFAM" id="SSF56281">
    <property type="entry name" value="Metallo-hydrolase/oxidoreductase"/>
    <property type="match status" value="1"/>
</dbReference>
<organism evidence="2 3">
    <name type="scientific">Caenorhabditis bovis</name>
    <dbReference type="NCBI Taxonomy" id="2654633"/>
    <lineage>
        <taxon>Eukaryota</taxon>
        <taxon>Metazoa</taxon>
        <taxon>Ecdysozoa</taxon>
        <taxon>Nematoda</taxon>
        <taxon>Chromadorea</taxon>
        <taxon>Rhabditida</taxon>
        <taxon>Rhabditina</taxon>
        <taxon>Rhabditomorpha</taxon>
        <taxon>Rhabditoidea</taxon>
        <taxon>Rhabditidae</taxon>
        <taxon>Peloderinae</taxon>
        <taxon>Caenorhabditis</taxon>
    </lineage>
</organism>